<proteinExistence type="predicted"/>
<gene>
    <name evidence="2" type="ORF">CYLTODRAFT_491800</name>
</gene>
<dbReference type="EMBL" id="KN880567">
    <property type="protein sequence ID" value="KIY66063.1"/>
    <property type="molecule type" value="Genomic_DNA"/>
</dbReference>
<name>A0A0D7B669_9AGAR</name>
<protein>
    <submittedName>
        <fullName evidence="2">Uncharacterized protein</fullName>
    </submittedName>
</protein>
<evidence type="ECO:0000313" key="2">
    <source>
        <dbReference type="EMBL" id="KIY66063.1"/>
    </source>
</evidence>
<dbReference type="Proteomes" id="UP000054007">
    <property type="component" value="Unassembled WGS sequence"/>
</dbReference>
<evidence type="ECO:0000313" key="3">
    <source>
        <dbReference type="Proteomes" id="UP000054007"/>
    </source>
</evidence>
<evidence type="ECO:0000256" key="1">
    <source>
        <dbReference type="SAM" id="MobiDB-lite"/>
    </source>
</evidence>
<sequence length="293" mass="32657">MPAYTSRPSRHSRIGVDGAFQSPRMRTNRKTQAPLDASYSSARDTSEYQRDIASLLEECTIKEARIQELEALLSMKADECDTQRRSISLLEGENRSLQRANAQVTSDASLWFQTCQELQRNAEVAVEAVRSLLQGEDAEYACVDAVCRITDLVGIPLQERFESRAFSFRANMVAIYRALEHTKELQVPLVHTPKVAIQNHIVESSLPARHRRGLAHSVNGRGLKTVRSPLPYAYRAPAQGHDKPVSARTRLRKNMDQPANVDAEAESNPTTPSDVAVVCPIAGMFEALRLSEE</sequence>
<organism evidence="2 3">
    <name type="scientific">Cylindrobasidium torrendii FP15055 ss-10</name>
    <dbReference type="NCBI Taxonomy" id="1314674"/>
    <lineage>
        <taxon>Eukaryota</taxon>
        <taxon>Fungi</taxon>
        <taxon>Dikarya</taxon>
        <taxon>Basidiomycota</taxon>
        <taxon>Agaricomycotina</taxon>
        <taxon>Agaricomycetes</taxon>
        <taxon>Agaricomycetidae</taxon>
        <taxon>Agaricales</taxon>
        <taxon>Marasmiineae</taxon>
        <taxon>Physalacriaceae</taxon>
        <taxon>Cylindrobasidium</taxon>
    </lineage>
</organism>
<accession>A0A0D7B669</accession>
<reference evidence="2 3" key="1">
    <citation type="journal article" date="2015" name="Fungal Genet. Biol.">
        <title>Evolution of novel wood decay mechanisms in Agaricales revealed by the genome sequences of Fistulina hepatica and Cylindrobasidium torrendii.</title>
        <authorList>
            <person name="Floudas D."/>
            <person name="Held B.W."/>
            <person name="Riley R."/>
            <person name="Nagy L.G."/>
            <person name="Koehler G."/>
            <person name="Ransdell A.S."/>
            <person name="Younus H."/>
            <person name="Chow J."/>
            <person name="Chiniquy J."/>
            <person name="Lipzen A."/>
            <person name="Tritt A."/>
            <person name="Sun H."/>
            <person name="Haridas S."/>
            <person name="LaButti K."/>
            <person name="Ohm R.A."/>
            <person name="Kues U."/>
            <person name="Blanchette R.A."/>
            <person name="Grigoriev I.V."/>
            <person name="Minto R.E."/>
            <person name="Hibbett D.S."/>
        </authorList>
    </citation>
    <scope>NUCLEOTIDE SEQUENCE [LARGE SCALE GENOMIC DNA]</scope>
    <source>
        <strain evidence="2 3">FP15055 ss-10</strain>
    </source>
</reference>
<feature type="region of interest" description="Disordered" evidence="1">
    <location>
        <begin position="1"/>
        <end position="43"/>
    </location>
</feature>
<keyword evidence="3" id="KW-1185">Reference proteome</keyword>
<dbReference type="AlphaFoldDB" id="A0A0D7B669"/>